<dbReference type="PROSITE" id="PS01124">
    <property type="entry name" value="HTH_ARAC_FAMILY_2"/>
    <property type="match status" value="1"/>
</dbReference>
<evidence type="ECO:0000259" key="4">
    <source>
        <dbReference type="PROSITE" id="PS01124"/>
    </source>
</evidence>
<gene>
    <name evidence="5" type="ORF">Van01_36890</name>
</gene>
<sequence length="277" mass="29827">MVEAGLPSRLIRSSDALGWRSVRALTYVDPVVAEPFVTTAEGLLVVLVTSGRYHIESRHGSSWRAAAYRPGSIGVTAPGNASVLRWHGARPEAMESLHLQLDPAAAAGVAFPDALSLEDPYVTASARALGEALTTGAPALYADALAQGLAAHLAHLAGQPTRRHRNERAAALPLSVAQVRRVADHMRAHLGDNLTVGDLAAVVRVSKFHFIRSFALTTGLTPYQYLRRMRLEAAAELLRRTPHSVASIALRCGYRSSGQFARAFRAEYGLPPALFRQ</sequence>
<comment type="caution">
    <text evidence="5">The sequence shown here is derived from an EMBL/GenBank/DDBJ whole genome shotgun (WGS) entry which is preliminary data.</text>
</comment>
<dbReference type="EMBL" id="BOOZ01000022">
    <property type="protein sequence ID" value="GIJ10475.1"/>
    <property type="molecule type" value="Genomic_DNA"/>
</dbReference>
<keyword evidence="3" id="KW-0804">Transcription</keyword>
<keyword evidence="1" id="KW-0805">Transcription regulation</keyword>
<evidence type="ECO:0000313" key="6">
    <source>
        <dbReference type="Proteomes" id="UP000647017"/>
    </source>
</evidence>
<proteinExistence type="predicted"/>
<organism evidence="5 6">
    <name type="scientific">Micromonospora andamanensis</name>
    <dbReference type="NCBI Taxonomy" id="1287068"/>
    <lineage>
        <taxon>Bacteria</taxon>
        <taxon>Bacillati</taxon>
        <taxon>Actinomycetota</taxon>
        <taxon>Actinomycetes</taxon>
        <taxon>Micromonosporales</taxon>
        <taxon>Micromonosporaceae</taxon>
        <taxon>Micromonospora</taxon>
    </lineage>
</organism>
<dbReference type="InterPro" id="IPR020449">
    <property type="entry name" value="Tscrpt_reg_AraC-type_HTH"/>
</dbReference>
<keyword evidence="6" id="KW-1185">Reference proteome</keyword>
<dbReference type="InterPro" id="IPR009057">
    <property type="entry name" value="Homeodomain-like_sf"/>
</dbReference>
<evidence type="ECO:0000313" key="5">
    <source>
        <dbReference type="EMBL" id="GIJ10475.1"/>
    </source>
</evidence>
<dbReference type="PANTHER" id="PTHR46796:SF6">
    <property type="entry name" value="ARAC SUBFAMILY"/>
    <property type="match status" value="1"/>
</dbReference>
<feature type="domain" description="HTH araC/xylS-type" evidence="4">
    <location>
        <begin position="180"/>
        <end position="277"/>
    </location>
</feature>
<evidence type="ECO:0000256" key="3">
    <source>
        <dbReference type="ARBA" id="ARBA00023163"/>
    </source>
</evidence>
<dbReference type="RefSeq" id="WP_204008717.1">
    <property type="nucleotide sequence ID" value="NZ_BOOZ01000022.1"/>
</dbReference>
<dbReference type="Proteomes" id="UP000647017">
    <property type="component" value="Unassembled WGS sequence"/>
</dbReference>
<evidence type="ECO:0000256" key="1">
    <source>
        <dbReference type="ARBA" id="ARBA00023015"/>
    </source>
</evidence>
<dbReference type="SMART" id="SM00342">
    <property type="entry name" value="HTH_ARAC"/>
    <property type="match status" value="1"/>
</dbReference>
<dbReference type="PRINTS" id="PR00032">
    <property type="entry name" value="HTHARAC"/>
</dbReference>
<protein>
    <recommendedName>
        <fullName evidence="4">HTH araC/xylS-type domain-containing protein</fullName>
    </recommendedName>
</protein>
<dbReference type="Gene3D" id="1.10.10.60">
    <property type="entry name" value="Homeodomain-like"/>
    <property type="match status" value="2"/>
</dbReference>
<dbReference type="Pfam" id="PF12833">
    <property type="entry name" value="HTH_18"/>
    <property type="match status" value="1"/>
</dbReference>
<dbReference type="PROSITE" id="PS00041">
    <property type="entry name" value="HTH_ARAC_FAMILY_1"/>
    <property type="match status" value="1"/>
</dbReference>
<keyword evidence="2" id="KW-0238">DNA-binding</keyword>
<accession>A0ABQ4HXX5</accession>
<dbReference type="PANTHER" id="PTHR46796">
    <property type="entry name" value="HTH-TYPE TRANSCRIPTIONAL ACTIVATOR RHAS-RELATED"/>
    <property type="match status" value="1"/>
</dbReference>
<reference evidence="5 6" key="1">
    <citation type="submission" date="2021-01" db="EMBL/GenBank/DDBJ databases">
        <title>Whole genome shotgun sequence of Verrucosispora andamanensis NBRC 109075.</title>
        <authorList>
            <person name="Komaki H."/>
            <person name="Tamura T."/>
        </authorList>
    </citation>
    <scope>NUCLEOTIDE SEQUENCE [LARGE SCALE GENOMIC DNA]</scope>
    <source>
        <strain evidence="5 6">NBRC 109075</strain>
    </source>
</reference>
<dbReference type="InterPro" id="IPR018062">
    <property type="entry name" value="HTH_AraC-typ_CS"/>
</dbReference>
<name>A0ABQ4HXX5_9ACTN</name>
<dbReference type="SUPFAM" id="SSF46689">
    <property type="entry name" value="Homeodomain-like"/>
    <property type="match status" value="2"/>
</dbReference>
<dbReference type="InterPro" id="IPR050204">
    <property type="entry name" value="AraC_XylS_family_regulators"/>
</dbReference>
<dbReference type="InterPro" id="IPR018060">
    <property type="entry name" value="HTH_AraC"/>
</dbReference>
<evidence type="ECO:0000256" key="2">
    <source>
        <dbReference type="ARBA" id="ARBA00023125"/>
    </source>
</evidence>